<dbReference type="Proteomes" id="UP000093053">
    <property type="component" value="Chromosome"/>
</dbReference>
<gene>
    <name evidence="2" type="ORF">BBK82_37745</name>
</gene>
<protein>
    <recommendedName>
        <fullName evidence="1">Knr4/Smi1-like domain-containing protein</fullName>
    </recommendedName>
</protein>
<organism evidence="2 3">
    <name type="scientific">Lentzea guizhouensis</name>
    <dbReference type="NCBI Taxonomy" id="1586287"/>
    <lineage>
        <taxon>Bacteria</taxon>
        <taxon>Bacillati</taxon>
        <taxon>Actinomycetota</taxon>
        <taxon>Actinomycetes</taxon>
        <taxon>Pseudonocardiales</taxon>
        <taxon>Pseudonocardiaceae</taxon>
        <taxon>Lentzea</taxon>
    </lineage>
</organism>
<dbReference type="InterPro" id="IPR018958">
    <property type="entry name" value="Knr4/Smi1-like_dom"/>
</dbReference>
<accession>A0A1B2HT56</accession>
<evidence type="ECO:0000313" key="3">
    <source>
        <dbReference type="Proteomes" id="UP000093053"/>
    </source>
</evidence>
<evidence type="ECO:0000259" key="1">
    <source>
        <dbReference type="SMART" id="SM00860"/>
    </source>
</evidence>
<name>A0A1B2HT56_9PSEU</name>
<feature type="domain" description="Knr4/Smi1-like" evidence="1">
    <location>
        <begin position="18"/>
        <end position="152"/>
    </location>
</feature>
<evidence type="ECO:0000313" key="2">
    <source>
        <dbReference type="EMBL" id="ANZ40878.1"/>
    </source>
</evidence>
<keyword evidence="3" id="KW-1185">Reference proteome</keyword>
<dbReference type="KEGG" id="led:BBK82_37745"/>
<proteinExistence type="predicted"/>
<dbReference type="EMBL" id="CP016793">
    <property type="protein sequence ID" value="ANZ40878.1"/>
    <property type="molecule type" value="Genomic_DNA"/>
</dbReference>
<dbReference type="SMART" id="SM00860">
    <property type="entry name" value="SMI1_KNR4"/>
    <property type="match status" value="1"/>
</dbReference>
<dbReference type="InterPro" id="IPR037883">
    <property type="entry name" value="Knr4/Smi1-like_sf"/>
</dbReference>
<reference evidence="2 3" key="1">
    <citation type="submission" date="2016-07" db="EMBL/GenBank/DDBJ databases">
        <title>Complete genome sequence of the Lentzea guizhouensis DHS C013.</title>
        <authorList>
            <person name="Cao C."/>
        </authorList>
    </citation>
    <scope>NUCLEOTIDE SEQUENCE [LARGE SCALE GENOMIC DNA]</scope>
    <source>
        <strain evidence="2 3">DHS C013</strain>
    </source>
</reference>
<sequence length="175" mass="18858">MRALIDRLLPRTAPFLPGATDQDLDRLATATGLDLPADLVALLRVSAGQDDPHQLHGPLNYHHFLTVDEIIDMHAVLTGAVGDLATPVAQPSCYRWTVWSESWLPFLAVDGDCYLLDLNPGDLGTAGQVVSRPNVPDLGEPLAPSLTAFLARAADLVEAGRVEVEESTLVLLDLY</sequence>
<dbReference type="SUPFAM" id="SSF160631">
    <property type="entry name" value="SMI1/KNR4-like"/>
    <property type="match status" value="1"/>
</dbReference>
<dbReference type="Gene3D" id="3.40.1580.10">
    <property type="entry name" value="SMI1/KNR4-like"/>
    <property type="match status" value="1"/>
</dbReference>
<dbReference type="AlphaFoldDB" id="A0A1B2HT56"/>
<dbReference type="Pfam" id="PF09346">
    <property type="entry name" value="SMI1_KNR4"/>
    <property type="match status" value="1"/>
</dbReference>